<keyword evidence="8" id="KW-1185">Reference proteome</keyword>
<dbReference type="SUPFAM" id="SSF75005">
    <property type="entry name" value="Arabinanase/levansucrase/invertase"/>
    <property type="match status" value="1"/>
</dbReference>
<gene>
    <name evidence="7" type="primary">levB</name>
    <name evidence="7" type="ORF">ARTSIC4J27_3572</name>
</gene>
<proteinExistence type="inferred from homology"/>
<dbReference type="SUPFAM" id="SSF49899">
    <property type="entry name" value="Concanavalin A-like lectins/glucanases"/>
    <property type="match status" value="1"/>
</dbReference>
<dbReference type="PANTHER" id="PTHR42800">
    <property type="entry name" value="EXOINULINASE INUD (AFU_ORTHOLOGUE AFUA_5G00480)"/>
    <property type="match status" value="1"/>
</dbReference>
<name>A0A024H5Z5_9MICC</name>
<evidence type="ECO:0000313" key="7">
    <source>
        <dbReference type="EMBL" id="CCQ47580.1"/>
    </source>
</evidence>
<evidence type="ECO:0000259" key="6">
    <source>
        <dbReference type="Pfam" id="PF08244"/>
    </source>
</evidence>
<dbReference type="EMBL" id="CAQI01000053">
    <property type="protein sequence ID" value="CCQ47580.1"/>
    <property type="molecule type" value="Genomic_DNA"/>
</dbReference>
<protein>
    <submittedName>
        <fullName evidence="7">Levanbiose-producing levanase domain protein</fullName>
    </submittedName>
</protein>
<dbReference type="SMART" id="SM00640">
    <property type="entry name" value="Glyco_32"/>
    <property type="match status" value="1"/>
</dbReference>
<keyword evidence="2 4" id="KW-0378">Hydrolase</keyword>
<evidence type="ECO:0000259" key="5">
    <source>
        <dbReference type="Pfam" id="PF00251"/>
    </source>
</evidence>
<comment type="similarity">
    <text evidence="1 4">Belongs to the glycosyl hydrolase 32 family.</text>
</comment>
<reference evidence="8" key="1">
    <citation type="journal article" date="2014" name="Genome Announc.">
        <title>Genome Sequence of Arthrobacter siccitolerans 4J27, a Xeroprotectant-Producing Desiccation-Tolerant Microorganism.</title>
        <authorList>
            <person name="Manzanera M."/>
            <person name="Santa-Cruz-Calvo L."/>
            <person name="Vilchez J.I."/>
            <person name="Garcia-Fontana C."/>
            <person name="Silva-Castro G.A."/>
            <person name="Calvo C."/>
            <person name="Gonzalez-Lopez J."/>
        </authorList>
    </citation>
    <scope>NUCLEOTIDE SEQUENCE [LARGE SCALE GENOMIC DNA]</scope>
    <source>
        <strain evidence="8">4J27</strain>
    </source>
</reference>
<dbReference type="Proteomes" id="UP000035722">
    <property type="component" value="Unassembled WGS sequence"/>
</dbReference>
<evidence type="ECO:0000256" key="4">
    <source>
        <dbReference type="RuleBase" id="RU362110"/>
    </source>
</evidence>
<keyword evidence="3 4" id="KW-0326">Glycosidase</keyword>
<dbReference type="InterPro" id="IPR001362">
    <property type="entry name" value="Glyco_hydro_32"/>
</dbReference>
<dbReference type="InterPro" id="IPR013148">
    <property type="entry name" value="Glyco_hydro_32_N"/>
</dbReference>
<dbReference type="InterPro" id="IPR013320">
    <property type="entry name" value="ConA-like_dom_sf"/>
</dbReference>
<dbReference type="GO" id="GO:0005737">
    <property type="term" value="C:cytoplasm"/>
    <property type="evidence" value="ECO:0007669"/>
    <property type="project" value="TreeGrafter"/>
</dbReference>
<dbReference type="Pfam" id="PF08244">
    <property type="entry name" value="Glyco_hydro_32C"/>
    <property type="match status" value="1"/>
</dbReference>
<dbReference type="PANTHER" id="PTHR42800:SF1">
    <property type="entry name" value="EXOINULINASE INUD (AFU_ORTHOLOGUE AFUA_5G00480)"/>
    <property type="match status" value="1"/>
</dbReference>
<dbReference type="Pfam" id="PF00251">
    <property type="entry name" value="Glyco_hydro_32N"/>
    <property type="match status" value="1"/>
</dbReference>
<dbReference type="InterPro" id="IPR023296">
    <property type="entry name" value="Glyco_hydro_beta-prop_sf"/>
</dbReference>
<dbReference type="CDD" id="cd18622">
    <property type="entry name" value="GH32_Inu-like"/>
    <property type="match status" value="1"/>
</dbReference>
<dbReference type="Gene3D" id="2.115.10.20">
    <property type="entry name" value="Glycosyl hydrolase domain, family 43"/>
    <property type="match status" value="1"/>
</dbReference>
<dbReference type="STRING" id="861266.ARTSIC4J27_3572"/>
<sequence length="668" mass="71902">MFGDGTIPMIRKPFRIPSRFFPGRHLWWAAAAAAAALVVVLSLVLSGNAGSGADAKARRVLDSVAAAQTAAKDRSGAYASLWLKGEDRSLTQRGQDVSAEGAEDVRSIECGGGWLAGARVEGQVFLRSSKADGVGQDPEAVQLPECISSEARDALLTDLGVQRTWPAPDAAQLETLEDDPGYRPAYHLTPEQRWMNDPQRPFLLAGVWHYYYLYNADYPEGNGTEWFHATSTDLVHWKNEGVAIPKFRNGLGDIETGSAVVDTEGTAGFGKGAVVAILTQQDDGVQRQSLFYSTDNGYSFTSYDGNPVMDNPGAEHWRDPRIVRDEANNQWLMLLAEGHKIGFYTSQDLKRWNYVSGLDREGLGILECPDFFQMDVDGDPSRRTWVLAAGANGAAEGRTTGLAYWTGTWDGKGFAADGEHQWLDAGPDFYAAVTWDDPRLTDGQRKSSRHAIGWMNNWAYARELPTRDWFGAASVVRDIRLESDGGRPALVSTPTRALESLEGPAEPVAEGPLAEDGEVLPVPASGAFKVDLELEKLESGTGEARVLLQSGGKAYATVGYDFAEGKAFVARDGDEVASGPRPDASGDKAAAQETYRQVSATEGAPGRGSVRLTAYVDRSSVEVFVDGGRQTVTSLVFPPSGGKDVRLAAAGGTVNITSGSVTPLARIR</sequence>
<organism evidence="7 8">
    <name type="scientific">Pseudarthrobacter siccitolerans</name>
    <dbReference type="NCBI Taxonomy" id="861266"/>
    <lineage>
        <taxon>Bacteria</taxon>
        <taxon>Bacillati</taxon>
        <taxon>Actinomycetota</taxon>
        <taxon>Actinomycetes</taxon>
        <taxon>Micrococcales</taxon>
        <taxon>Micrococcaceae</taxon>
        <taxon>Pseudarthrobacter</taxon>
    </lineage>
</organism>
<dbReference type="AlphaFoldDB" id="A0A024H5Z5"/>
<evidence type="ECO:0000256" key="2">
    <source>
        <dbReference type="ARBA" id="ARBA00022801"/>
    </source>
</evidence>
<dbReference type="GO" id="GO:0004575">
    <property type="term" value="F:sucrose alpha-glucosidase activity"/>
    <property type="evidence" value="ECO:0007669"/>
    <property type="project" value="TreeGrafter"/>
</dbReference>
<dbReference type="Gene3D" id="2.60.120.560">
    <property type="entry name" value="Exo-inulinase, domain 1"/>
    <property type="match status" value="1"/>
</dbReference>
<evidence type="ECO:0000256" key="1">
    <source>
        <dbReference type="ARBA" id="ARBA00009902"/>
    </source>
</evidence>
<accession>A0A024H5Z5</accession>
<feature type="domain" description="Glycosyl hydrolase family 32 N-terminal" evidence="5">
    <location>
        <begin position="187"/>
        <end position="491"/>
    </location>
</feature>
<dbReference type="InterPro" id="IPR013189">
    <property type="entry name" value="Glyco_hydro_32_C"/>
</dbReference>
<evidence type="ECO:0000256" key="3">
    <source>
        <dbReference type="ARBA" id="ARBA00023295"/>
    </source>
</evidence>
<evidence type="ECO:0000313" key="8">
    <source>
        <dbReference type="Proteomes" id="UP000035722"/>
    </source>
</evidence>
<dbReference type="GO" id="GO:0005987">
    <property type="term" value="P:sucrose catabolic process"/>
    <property type="evidence" value="ECO:0007669"/>
    <property type="project" value="TreeGrafter"/>
</dbReference>
<feature type="domain" description="Glycosyl hydrolase family 32 C-terminal" evidence="6">
    <location>
        <begin position="523"/>
        <end position="661"/>
    </location>
</feature>
<comment type="caution">
    <text evidence="7">The sequence shown here is derived from an EMBL/GenBank/DDBJ whole genome shotgun (WGS) entry which is preliminary data.</text>
</comment>